<accession>A0ABC9H7Z1</accession>
<reference evidence="9" key="1">
    <citation type="submission" date="2024-10" db="EMBL/GenBank/DDBJ databases">
        <authorList>
            <person name="Ryan C."/>
        </authorList>
    </citation>
    <scope>NUCLEOTIDE SEQUENCE [LARGE SCALE GENOMIC DNA]</scope>
</reference>
<keyword evidence="2" id="KW-0479">Metal-binding</keyword>
<dbReference type="Proteomes" id="UP001497457">
    <property type="component" value="Unassembled WGS sequence"/>
</dbReference>
<keyword evidence="3 5" id="KW-0863">Zinc-finger</keyword>
<feature type="domain" description="UBP-type" evidence="8">
    <location>
        <begin position="47"/>
        <end position="168"/>
    </location>
</feature>
<dbReference type="EMBL" id="CAXIPR030004099">
    <property type="protein sequence ID" value="CAM0150944.1"/>
    <property type="molecule type" value="Genomic_DNA"/>
</dbReference>
<dbReference type="Gene3D" id="3.30.40.10">
    <property type="entry name" value="Zinc/RING finger domain, C3HC4 (zinc finger)"/>
    <property type="match status" value="1"/>
</dbReference>
<feature type="region of interest" description="Disordered" evidence="6">
    <location>
        <begin position="1117"/>
        <end position="1179"/>
    </location>
</feature>
<feature type="compositionally biased region" description="Basic and acidic residues" evidence="6">
    <location>
        <begin position="872"/>
        <end position="882"/>
    </location>
</feature>
<dbReference type="PROSITE" id="PS50271">
    <property type="entry name" value="ZF_UBP"/>
    <property type="match status" value="1"/>
</dbReference>
<evidence type="ECO:0000256" key="5">
    <source>
        <dbReference type="PROSITE-ProRule" id="PRU00502"/>
    </source>
</evidence>
<comment type="similarity">
    <text evidence="1">Belongs to the peptidase C19 family.</text>
</comment>
<comment type="caution">
    <text evidence="9">The sequence shown here is derived from an EMBL/GenBank/DDBJ whole genome shotgun (WGS) entry which is preliminary data.</text>
</comment>
<evidence type="ECO:0000313" key="10">
    <source>
        <dbReference type="Proteomes" id="UP001497457"/>
    </source>
</evidence>
<dbReference type="SUPFAM" id="SSF54001">
    <property type="entry name" value="Cysteine proteinases"/>
    <property type="match status" value="2"/>
</dbReference>
<dbReference type="PANTHER" id="PTHR24006">
    <property type="entry name" value="UBIQUITIN CARBOXYL-TERMINAL HYDROLASE"/>
    <property type="match status" value="1"/>
</dbReference>
<dbReference type="PROSITE" id="PS00973">
    <property type="entry name" value="USP_2"/>
    <property type="match status" value="1"/>
</dbReference>
<dbReference type="InterPro" id="IPR001394">
    <property type="entry name" value="Peptidase_C19_UCH"/>
</dbReference>
<proteinExistence type="inferred from homology"/>
<evidence type="ECO:0000259" key="8">
    <source>
        <dbReference type="PROSITE" id="PS50271"/>
    </source>
</evidence>
<dbReference type="Pfam" id="PF00443">
    <property type="entry name" value="UCH"/>
    <property type="match status" value="2"/>
</dbReference>
<sequence length="1279" mass="143885">MGKKGKLGAKSQPKVRESCLHYTYEGTVHLEKALRDILDLKRAGQCQLCLKDAQVKKEDEKNLKNISKKQQQHDSKKKKKSSVAKAEIDVVWVCLTCSERFCAAVDIKASSHAQLHAKQTKHWWAAKYSDPSSVYCFKCHKEVPDLDPSLFDKKVETVSHDLRFRIRGLQGLGSETCFNALLQNLLSLKLLRKELLLHLEFPRAATLSIALRKLFVRTSWRNAGGTLNQESLLSQICSTYPDFRSNQMLDCEKSFCSLLNALRIEEKEAWAGIPTAANCTVFDSVFAGQCSITVTCNKCSRTVKDEDFIYLSLPVPSGRASGGVPLVNTQAAAGTDDEVDESNSPFSLENCLKLYTDPKPWMCEICNNTEGPKIEEDVIGGCKKEQDNKDKQKNDISDSSTRRVLIRIPPPILTLHLKWSSKDSHDQSKNLKGHVHFNENLDIKPFMDPRSRVDGHYLLAGVVMHTGGCYIANVKAGFGWHDTASRWFTAKDEHVERTTFHSFEGEAHLLFYRKCKYLDDEVTHLQAMQGNLGKEDTEVIEEANNDKQGQSEEKEMLCKKAAPDHVEKHPERVKTLPLAFETVEGSHSMTTHGNVIRGLPNLGSSCFFNAMVQILLSLDPLCCKMLQPDVWEGPLSSPLKQLFVETSALNPARDFLNPKDLYELTCSDCWALYTEQTALDDPWNCSECATSYTENGDPIPVKRNGMQKILIGRAPHVLVVNLKRYKFSKASGSKKRKVNVRFNELFDMQPFMKERSAEVNTLYRLVGVVQHIGDMGLGHYVSYVRANEMASQMNHSNDHKSWFYVSDEQIRKTSLDEVLGCEAYLLFYEKCSTNACQLSGDLTCQSSQPTDTNMDPYSSTPPTVEESQAADEYPKTHNKHRDERNATLQYNDHLGQQLREFLNLFTLTGDTSPFYQCELVIVCERGSGSRELNIHYSHLLRFSKKVAMDVCNRYESLMVNLKETAIWFAQKLLSLKELKITDTGRTRMMQLASTKLDTSLELKFLQMPKLHQLLKDCLKPPLTEKMNVFGRRERAIRTPLPEKCAMVQKLLEDMTSLFCGCNSYDDGDLTSRLKEILKGNTGTNITCQYGLWLSSGFRSNRMLRCVFVYKDRKPAPAAETGAAPAAKTGPKPAAEPAAETGAAPAAETGPKPAAETGAAPAAEPAAETGVAPAAEPGEPDSYYEGDYSYMVEYLRHLFHHGSAYTFEHKPRKERRKGPRKQLMKSLDEPEVASAILVEQHAVEALAALLQHSVMTGLVAPVWECYKICNHPYQPQRHRR</sequence>
<evidence type="ECO:0008006" key="11">
    <source>
        <dbReference type="Google" id="ProtNLM"/>
    </source>
</evidence>
<dbReference type="PROSITE" id="PS00972">
    <property type="entry name" value="USP_1"/>
    <property type="match status" value="1"/>
</dbReference>
<feature type="compositionally biased region" description="Low complexity" evidence="6">
    <location>
        <begin position="1117"/>
        <end position="1176"/>
    </location>
</feature>
<evidence type="ECO:0000313" key="9">
    <source>
        <dbReference type="EMBL" id="CAM0150944.1"/>
    </source>
</evidence>
<dbReference type="GO" id="GO:0008270">
    <property type="term" value="F:zinc ion binding"/>
    <property type="evidence" value="ECO:0007669"/>
    <property type="project" value="UniProtKB-KW"/>
</dbReference>
<dbReference type="InterPro" id="IPR018200">
    <property type="entry name" value="USP_CS"/>
</dbReference>
<dbReference type="InterPro" id="IPR038765">
    <property type="entry name" value="Papain-like_cys_pep_sf"/>
</dbReference>
<feature type="region of interest" description="Disordered" evidence="6">
    <location>
        <begin position="60"/>
        <end position="79"/>
    </location>
</feature>
<evidence type="ECO:0000256" key="4">
    <source>
        <dbReference type="ARBA" id="ARBA00022833"/>
    </source>
</evidence>
<dbReference type="InterPro" id="IPR050164">
    <property type="entry name" value="Peptidase_C19"/>
</dbReference>
<evidence type="ECO:0000256" key="6">
    <source>
        <dbReference type="SAM" id="MobiDB-lite"/>
    </source>
</evidence>
<feature type="region of interest" description="Disordered" evidence="6">
    <location>
        <begin position="847"/>
        <end position="882"/>
    </location>
</feature>
<name>A0ABC9H7Z1_9POAL</name>
<evidence type="ECO:0000256" key="2">
    <source>
        <dbReference type="ARBA" id="ARBA00022723"/>
    </source>
</evidence>
<organism evidence="9 10">
    <name type="scientific">Urochloa decumbens</name>
    <dbReference type="NCBI Taxonomy" id="240449"/>
    <lineage>
        <taxon>Eukaryota</taxon>
        <taxon>Viridiplantae</taxon>
        <taxon>Streptophyta</taxon>
        <taxon>Embryophyta</taxon>
        <taxon>Tracheophyta</taxon>
        <taxon>Spermatophyta</taxon>
        <taxon>Magnoliopsida</taxon>
        <taxon>Liliopsida</taxon>
        <taxon>Poales</taxon>
        <taxon>Poaceae</taxon>
        <taxon>PACMAD clade</taxon>
        <taxon>Panicoideae</taxon>
        <taxon>Panicodae</taxon>
        <taxon>Paniceae</taxon>
        <taxon>Melinidinae</taxon>
        <taxon>Urochloa</taxon>
    </lineage>
</organism>
<dbReference type="Gene3D" id="3.90.70.10">
    <property type="entry name" value="Cysteine proteinases"/>
    <property type="match status" value="3"/>
</dbReference>
<feature type="compositionally biased region" description="Polar residues" evidence="6">
    <location>
        <begin position="847"/>
        <end position="866"/>
    </location>
</feature>
<dbReference type="PROSITE" id="PS50235">
    <property type="entry name" value="USP_3"/>
    <property type="match status" value="1"/>
</dbReference>
<dbReference type="Pfam" id="PF02148">
    <property type="entry name" value="zf-UBP"/>
    <property type="match status" value="1"/>
</dbReference>
<evidence type="ECO:0000256" key="3">
    <source>
        <dbReference type="ARBA" id="ARBA00022771"/>
    </source>
</evidence>
<keyword evidence="4" id="KW-0862">Zinc</keyword>
<evidence type="ECO:0000259" key="7">
    <source>
        <dbReference type="PROSITE" id="PS50235"/>
    </source>
</evidence>
<dbReference type="InterPro" id="IPR013083">
    <property type="entry name" value="Znf_RING/FYVE/PHD"/>
</dbReference>
<dbReference type="AlphaFoldDB" id="A0ABC9H7Z1"/>
<evidence type="ECO:0000256" key="1">
    <source>
        <dbReference type="ARBA" id="ARBA00009085"/>
    </source>
</evidence>
<keyword evidence="10" id="KW-1185">Reference proteome</keyword>
<gene>
    <name evidence="9" type="ORF">URODEC1_LOCUS123979</name>
</gene>
<feature type="domain" description="USP" evidence="7">
    <location>
        <begin position="167"/>
        <end position="831"/>
    </location>
</feature>
<dbReference type="SUPFAM" id="SSF57850">
    <property type="entry name" value="RING/U-box"/>
    <property type="match status" value="1"/>
</dbReference>
<protein>
    <recommendedName>
        <fullName evidence="11">Ubiquitinyl hydrolase 1</fullName>
    </recommendedName>
</protein>
<dbReference type="InterPro" id="IPR001607">
    <property type="entry name" value="Znf_UBP"/>
</dbReference>
<dbReference type="InterPro" id="IPR028889">
    <property type="entry name" value="USP"/>
</dbReference>
<dbReference type="PANTHER" id="PTHR24006:SF781">
    <property type="entry name" value="LD34905P"/>
    <property type="match status" value="1"/>
</dbReference>